<dbReference type="Pfam" id="PF01023">
    <property type="entry name" value="S_100"/>
    <property type="match status" value="1"/>
</dbReference>
<dbReference type="InterPro" id="IPR052503">
    <property type="entry name" value="S100-fused_Epidermal_Struct"/>
</dbReference>
<evidence type="ECO:0000313" key="9">
    <source>
        <dbReference type="EMBL" id="KAF5916232.1"/>
    </source>
</evidence>
<dbReference type="Gene3D" id="1.10.238.10">
    <property type="entry name" value="EF-hand"/>
    <property type="match status" value="1"/>
</dbReference>
<keyword evidence="5" id="KW-0106">Calcium</keyword>
<gene>
    <name evidence="9" type="ORF">HPG69_010592</name>
</gene>
<feature type="compositionally biased region" description="Basic residues" evidence="7">
    <location>
        <begin position="93"/>
        <end position="102"/>
    </location>
</feature>
<feature type="compositionally biased region" description="Basic and acidic residues" evidence="7">
    <location>
        <begin position="166"/>
        <end position="180"/>
    </location>
</feature>
<feature type="compositionally biased region" description="Basic and acidic residues" evidence="7">
    <location>
        <begin position="300"/>
        <end position="317"/>
    </location>
</feature>
<name>A0A7J7EK93_DICBM</name>
<dbReference type="InterPro" id="IPR001751">
    <property type="entry name" value="S100/CaBP7/8-like_CS"/>
</dbReference>
<dbReference type="PANTHER" id="PTHR22571">
    <property type="entry name" value="FILAGGRIN-RELATED"/>
    <property type="match status" value="1"/>
</dbReference>
<keyword evidence="4" id="KW-0677">Repeat</keyword>
<dbReference type="PANTHER" id="PTHR22571:SF51">
    <property type="entry name" value="FILAGGRIN"/>
    <property type="match status" value="1"/>
</dbReference>
<feature type="compositionally biased region" description="Basic and acidic residues" evidence="7">
    <location>
        <begin position="103"/>
        <end position="113"/>
    </location>
</feature>
<feature type="compositionally biased region" description="Basic and acidic residues" evidence="7">
    <location>
        <begin position="121"/>
        <end position="135"/>
    </location>
</feature>
<dbReference type="InterPro" id="IPR013787">
    <property type="entry name" value="S100_Ca-bd_sub"/>
</dbReference>
<dbReference type="AlphaFoldDB" id="A0A7J7EK93"/>
<reference evidence="9 10" key="1">
    <citation type="journal article" date="2020" name="Mol. Biol. Evol.">
        <title>Interspecific Gene Flow and the Evolution of Specialization in Black and White Rhinoceros.</title>
        <authorList>
            <person name="Moodley Y."/>
            <person name="Westbury M.V."/>
            <person name="Russo I.M."/>
            <person name="Gopalakrishnan S."/>
            <person name="Rakotoarivelo A."/>
            <person name="Olsen R.A."/>
            <person name="Prost S."/>
            <person name="Tunstall T."/>
            <person name="Ryder O.A."/>
            <person name="Dalen L."/>
            <person name="Bruford M.W."/>
        </authorList>
    </citation>
    <scope>NUCLEOTIDE SEQUENCE [LARGE SCALE GENOMIC DNA]</scope>
    <source>
        <strain evidence="9">SBR-YM</strain>
        <tissue evidence="9">Skin</tissue>
    </source>
</reference>
<feature type="compositionally biased region" description="Basic residues" evidence="7">
    <location>
        <begin position="194"/>
        <end position="208"/>
    </location>
</feature>
<feature type="domain" description="EF-hand" evidence="8">
    <location>
        <begin position="49"/>
        <end position="84"/>
    </location>
</feature>
<organism evidence="9 10">
    <name type="scientific">Diceros bicornis minor</name>
    <name type="common">South-central black rhinoceros</name>
    <dbReference type="NCBI Taxonomy" id="77932"/>
    <lineage>
        <taxon>Eukaryota</taxon>
        <taxon>Metazoa</taxon>
        <taxon>Chordata</taxon>
        <taxon>Craniata</taxon>
        <taxon>Vertebrata</taxon>
        <taxon>Euteleostomi</taxon>
        <taxon>Mammalia</taxon>
        <taxon>Eutheria</taxon>
        <taxon>Laurasiatheria</taxon>
        <taxon>Perissodactyla</taxon>
        <taxon>Rhinocerotidae</taxon>
        <taxon>Diceros</taxon>
    </lineage>
</organism>
<protein>
    <recommendedName>
        <fullName evidence="8">EF-hand domain-containing protein</fullName>
    </recommendedName>
</protein>
<feature type="region of interest" description="Disordered" evidence="7">
    <location>
        <begin position="93"/>
        <end position="317"/>
    </location>
</feature>
<comment type="caution">
    <text evidence="9">The sequence shown here is derived from an EMBL/GenBank/DDBJ whole genome shotgun (WGS) entry which is preliminary data.</text>
</comment>
<feature type="compositionally biased region" description="Polar residues" evidence="7">
    <location>
        <begin position="279"/>
        <end position="298"/>
    </location>
</feature>
<dbReference type="InterPro" id="IPR011992">
    <property type="entry name" value="EF-hand-dom_pair"/>
</dbReference>
<comment type="subcellular location">
    <subcellularLocation>
        <location evidence="1">Cytoplasmic granule</location>
    </subcellularLocation>
</comment>
<evidence type="ECO:0000259" key="8">
    <source>
        <dbReference type="PROSITE" id="PS50222"/>
    </source>
</evidence>
<dbReference type="FunFam" id="1.10.238.10:FF:000133">
    <property type="entry name" value="Filaggrin"/>
    <property type="match status" value="1"/>
</dbReference>
<dbReference type="InterPro" id="IPR018247">
    <property type="entry name" value="EF_Hand_1_Ca_BS"/>
</dbReference>
<evidence type="ECO:0000256" key="2">
    <source>
        <dbReference type="ARBA" id="ARBA00022553"/>
    </source>
</evidence>
<evidence type="ECO:0000256" key="1">
    <source>
        <dbReference type="ARBA" id="ARBA00004463"/>
    </source>
</evidence>
<evidence type="ECO:0000256" key="5">
    <source>
        <dbReference type="ARBA" id="ARBA00022837"/>
    </source>
</evidence>
<dbReference type="InterPro" id="IPR034325">
    <property type="entry name" value="S-100_dom"/>
</dbReference>
<feature type="compositionally biased region" description="Basic and acidic residues" evidence="7">
    <location>
        <begin position="209"/>
        <end position="221"/>
    </location>
</feature>
<evidence type="ECO:0000256" key="7">
    <source>
        <dbReference type="SAM" id="MobiDB-lite"/>
    </source>
</evidence>
<dbReference type="GO" id="GO:0061436">
    <property type="term" value="P:establishment of skin barrier"/>
    <property type="evidence" value="ECO:0007669"/>
    <property type="project" value="TreeGrafter"/>
</dbReference>
<dbReference type="GO" id="GO:0046914">
    <property type="term" value="F:transition metal ion binding"/>
    <property type="evidence" value="ECO:0007669"/>
    <property type="project" value="InterPro"/>
</dbReference>
<dbReference type="PROSITE" id="PS00303">
    <property type="entry name" value="S100_CABP"/>
    <property type="match status" value="1"/>
</dbReference>
<feature type="compositionally biased region" description="Basic and acidic residues" evidence="7">
    <location>
        <begin position="228"/>
        <end position="240"/>
    </location>
</feature>
<accession>A0A7J7EK93</accession>
<keyword evidence="10" id="KW-1185">Reference proteome</keyword>
<dbReference type="InterPro" id="IPR002048">
    <property type="entry name" value="EF_hand_dom"/>
</dbReference>
<dbReference type="EMBL" id="JACDTQ010002740">
    <property type="protein sequence ID" value="KAF5916232.1"/>
    <property type="molecule type" value="Genomic_DNA"/>
</dbReference>
<keyword evidence="2" id="KW-0597">Phosphoprotein</keyword>
<sequence>MSTILENIIAIIDLFHQYSTRDKETDTLSKKELKELLEIEFQPILKNPDDPDTADVFMHILDMDHNKKIDFTEFFLMVYKLAQAYYQSTRRQKLQASRHKQKKDGYHNQHEKDVTEEEEEERKRITSHSRSDEKRKAARSKSQRRRGENRHRSRSGRKGGKGETSTSRHEEGCGKTHHEPTGNMKRNSSSPEVHRRRNNAGDTKKRRTEGREEKIGAENRRHGYAKGKQSDFDDLYKASEETILENKNIQRKEIRNSDVKSREMNIYKERNREDEKNDSNSVNEQSANHSGTHRNGGSTVRKETDSEREGDDSERPS</sequence>
<comment type="similarity">
    <text evidence="6">Belongs to the S100-fused protein family.</text>
</comment>
<dbReference type="PROSITE" id="PS50222">
    <property type="entry name" value="EF_HAND_2"/>
    <property type="match status" value="1"/>
</dbReference>
<proteinExistence type="inferred from homology"/>
<feature type="compositionally biased region" description="Basic residues" evidence="7">
    <location>
        <begin position="136"/>
        <end position="159"/>
    </location>
</feature>
<dbReference type="GO" id="GO:0036457">
    <property type="term" value="C:keratohyalin granule"/>
    <property type="evidence" value="ECO:0007669"/>
    <property type="project" value="TreeGrafter"/>
</dbReference>
<evidence type="ECO:0000256" key="6">
    <source>
        <dbReference type="ARBA" id="ARBA00038258"/>
    </source>
</evidence>
<dbReference type="PROSITE" id="PS00018">
    <property type="entry name" value="EF_HAND_1"/>
    <property type="match status" value="1"/>
</dbReference>
<dbReference type="CDD" id="cd00213">
    <property type="entry name" value="S-100"/>
    <property type="match status" value="1"/>
</dbReference>
<feature type="compositionally biased region" description="Basic and acidic residues" evidence="7">
    <location>
        <begin position="248"/>
        <end position="278"/>
    </location>
</feature>
<dbReference type="GO" id="GO:0005509">
    <property type="term" value="F:calcium ion binding"/>
    <property type="evidence" value="ECO:0007669"/>
    <property type="project" value="InterPro"/>
</dbReference>
<dbReference type="SMART" id="SM01394">
    <property type="entry name" value="S_100"/>
    <property type="match status" value="1"/>
</dbReference>
<dbReference type="Proteomes" id="UP000551758">
    <property type="component" value="Unassembled WGS sequence"/>
</dbReference>
<evidence type="ECO:0000313" key="10">
    <source>
        <dbReference type="Proteomes" id="UP000551758"/>
    </source>
</evidence>
<dbReference type="GO" id="GO:0001533">
    <property type="term" value="C:cornified envelope"/>
    <property type="evidence" value="ECO:0007669"/>
    <property type="project" value="TreeGrafter"/>
</dbReference>
<keyword evidence="3" id="KW-0479">Metal-binding</keyword>
<evidence type="ECO:0000256" key="3">
    <source>
        <dbReference type="ARBA" id="ARBA00022723"/>
    </source>
</evidence>
<evidence type="ECO:0000256" key="4">
    <source>
        <dbReference type="ARBA" id="ARBA00022737"/>
    </source>
</evidence>
<dbReference type="SUPFAM" id="SSF47473">
    <property type="entry name" value="EF-hand"/>
    <property type="match status" value="1"/>
</dbReference>
<feature type="non-terminal residue" evidence="9">
    <location>
        <position position="1"/>
    </location>
</feature>